<accession>A0A1G2LSN1</accession>
<dbReference type="Proteomes" id="UP000177171">
    <property type="component" value="Unassembled WGS sequence"/>
</dbReference>
<reference evidence="1 2" key="1">
    <citation type="journal article" date="2016" name="Nat. Commun.">
        <title>Thousands of microbial genomes shed light on interconnected biogeochemical processes in an aquifer system.</title>
        <authorList>
            <person name="Anantharaman K."/>
            <person name="Brown C.T."/>
            <person name="Hug L.A."/>
            <person name="Sharon I."/>
            <person name="Castelle C.J."/>
            <person name="Probst A.J."/>
            <person name="Thomas B.C."/>
            <person name="Singh A."/>
            <person name="Wilkins M.J."/>
            <person name="Karaoz U."/>
            <person name="Brodie E.L."/>
            <person name="Williams K.H."/>
            <person name="Hubbard S.S."/>
            <person name="Banfield J.F."/>
        </authorList>
    </citation>
    <scope>NUCLEOTIDE SEQUENCE [LARGE SCALE GENOMIC DNA]</scope>
</reference>
<gene>
    <name evidence="1" type="ORF">A3G49_05750</name>
</gene>
<protein>
    <submittedName>
        <fullName evidence="1">Uncharacterized protein</fullName>
    </submittedName>
</protein>
<proteinExistence type="predicted"/>
<dbReference type="EMBL" id="MHQY01000005">
    <property type="protein sequence ID" value="OHA14655.1"/>
    <property type="molecule type" value="Genomic_DNA"/>
</dbReference>
<sequence length="181" mass="20908">MAVENKLSRPTIGQEVYIPSAFYLSHGKDDVLGGRAVITKVTEEKYGIKVVHGIQVRGLPNRTYYWENGLMQQQEELQKRFSDQFARSDPDEREEFNSGSIITKDVIRRWLNEGKTREATHVIVISDSFDYTYYPIYVMPGENPREKAKSESGAQTSVKEVYSLLQDTELQLNEYNAFHFD</sequence>
<evidence type="ECO:0000313" key="1">
    <source>
        <dbReference type="EMBL" id="OHA14655.1"/>
    </source>
</evidence>
<dbReference type="AlphaFoldDB" id="A0A1G2LSN1"/>
<name>A0A1G2LSN1_9BACT</name>
<comment type="caution">
    <text evidence="1">The sequence shown here is derived from an EMBL/GenBank/DDBJ whole genome shotgun (WGS) entry which is preliminary data.</text>
</comment>
<evidence type="ECO:0000313" key="2">
    <source>
        <dbReference type="Proteomes" id="UP000177171"/>
    </source>
</evidence>
<organism evidence="1 2">
    <name type="scientific">Candidatus Sungbacteria bacterium RIFCSPLOWO2_12_FULL_41_11</name>
    <dbReference type="NCBI Taxonomy" id="1802286"/>
    <lineage>
        <taxon>Bacteria</taxon>
        <taxon>Candidatus Sungiibacteriota</taxon>
    </lineage>
</organism>